<evidence type="ECO:0000259" key="4">
    <source>
        <dbReference type="PROSITE" id="PS50026"/>
    </source>
</evidence>
<dbReference type="CDD" id="cd00055">
    <property type="entry name" value="EGF_Lam"/>
    <property type="match status" value="1"/>
</dbReference>
<feature type="region of interest" description="Disordered" evidence="3">
    <location>
        <begin position="263"/>
        <end position="345"/>
    </location>
</feature>
<dbReference type="Ensembl" id="ENSGACT00000045440.1">
    <property type="protein sequence ID" value="ENSGACP00000049172.1"/>
    <property type="gene ID" value="ENSGACG00000029150.1"/>
</dbReference>
<dbReference type="InterPro" id="IPR000742">
    <property type="entry name" value="EGF"/>
</dbReference>
<dbReference type="PROSITE" id="PS00022">
    <property type="entry name" value="EGF_1"/>
    <property type="match status" value="1"/>
</dbReference>
<dbReference type="PANTHER" id="PTHR24043">
    <property type="entry name" value="SCAVENGER RECEPTOR CLASS F"/>
    <property type="match status" value="1"/>
</dbReference>
<dbReference type="PANTHER" id="PTHR24043:SF8">
    <property type="entry name" value="EGF-LIKE DOMAIN-CONTAINING PROTEIN"/>
    <property type="match status" value="1"/>
</dbReference>
<organism evidence="5 6">
    <name type="scientific">Gasterosteus aculeatus aculeatus</name>
    <name type="common">three-spined stickleback</name>
    <dbReference type="NCBI Taxonomy" id="481459"/>
    <lineage>
        <taxon>Eukaryota</taxon>
        <taxon>Metazoa</taxon>
        <taxon>Chordata</taxon>
        <taxon>Craniata</taxon>
        <taxon>Vertebrata</taxon>
        <taxon>Euteleostomi</taxon>
        <taxon>Actinopterygii</taxon>
        <taxon>Neopterygii</taxon>
        <taxon>Teleostei</taxon>
        <taxon>Neoteleostei</taxon>
        <taxon>Acanthomorphata</taxon>
        <taxon>Eupercaria</taxon>
        <taxon>Perciformes</taxon>
        <taxon>Cottioidei</taxon>
        <taxon>Gasterosteales</taxon>
        <taxon>Gasterosteidae</taxon>
        <taxon>Gasterosteus</taxon>
    </lineage>
</organism>
<evidence type="ECO:0000313" key="6">
    <source>
        <dbReference type="Proteomes" id="UP000007635"/>
    </source>
</evidence>
<keyword evidence="6" id="KW-1185">Reference proteome</keyword>
<accession>A0AAQ4QE96</accession>
<reference evidence="5 6" key="1">
    <citation type="journal article" date="2021" name="G3 (Bethesda)">
        <title>Improved contiguity of the threespine stickleback genome using long-read sequencing.</title>
        <authorList>
            <person name="Nath S."/>
            <person name="Shaw D.E."/>
            <person name="White M.A."/>
        </authorList>
    </citation>
    <scope>NUCLEOTIDE SEQUENCE [LARGE SCALE GENOMIC DNA]</scope>
    <source>
        <strain evidence="5 6">Lake Benthic</strain>
    </source>
</reference>
<dbReference type="PROSITE" id="PS50026">
    <property type="entry name" value="EGF_3"/>
    <property type="match status" value="1"/>
</dbReference>
<keyword evidence="2" id="KW-1015">Disulfide bond</keyword>
<dbReference type="GeneTree" id="ENSGT01030000234566"/>
<protein>
    <recommendedName>
        <fullName evidence="4">EGF-like domain-containing protein</fullName>
    </recommendedName>
</protein>
<reference evidence="5" key="2">
    <citation type="submission" date="2025-08" db="UniProtKB">
        <authorList>
            <consortium name="Ensembl"/>
        </authorList>
    </citation>
    <scope>IDENTIFICATION</scope>
</reference>
<feature type="compositionally biased region" description="Basic and acidic residues" evidence="3">
    <location>
        <begin position="326"/>
        <end position="345"/>
    </location>
</feature>
<feature type="disulfide bond" evidence="2">
    <location>
        <begin position="130"/>
        <end position="139"/>
    </location>
</feature>
<dbReference type="Pfam" id="PF09992">
    <property type="entry name" value="NAGPA"/>
    <property type="match status" value="1"/>
</dbReference>
<feature type="domain" description="EGF-like" evidence="4">
    <location>
        <begin position="105"/>
        <end position="140"/>
    </location>
</feature>
<comment type="caution">
    <text evidence="2">Lacks conserved residue(s) required for the propagation of feature annotation.</text>
</comment>
<dbReference type="Proteomes" id="UP000007635">
    <property type="component" value="Chromosome XX"/>
</dbReference>
<dbReference type="AlphaFoldDB" id="A0AAQ4QE96"/>
<dbReference type="InterPro" id="IPR002049">
    <property type="entry name" value="LE_dom"/>
</dbReference>
<dbReference type="InterPro" id="IPR018711">
    <property type="entry name" value="NAGPA"/>
</dbReference>
<evidence type="ECO:0000256" key="1">
    <source>
        <dbReference type="ARBA" id="ARBA00022536"/>
    </source>
</evidence>
<sequence>MMSMNLWEVAEALKGYGVVNAINLDGGGSSTYVTGGSLASYPSDHCESDSRWRCARPVSTILCVHRRRCRPEDCGRRRVCAADGCVCDAGWRGENCSLECLPGFYGDGCNQTCACVNGAACDPVRGRCACPPGFHGDTCEHACPLGFFGPSCANECRCDDQCPCDPQTGSCNATLRGESNRTLHTAGRCLAKQMFIRWRRDEAARGPRLTERTWLTITSTLASLLLASLLLHLVRGCGGAVAAAAARRPGRRGDYSYVPLVSLNGATQDDPDSQEEIWSPGTSSGKSPPRREGQIFADQRCGRPDLQQEEQNSGASGSAELVNHQEPWKDFPPHAPSNEKHLVGL</sequence>
<dbReference type="InterPro" id="IPR042635">
    <property type="entry name" value="MEGF10/SREC1/2-like"/>
</dbReference>
<proteinExistence type="predicted"/>
<evidence type="ECO:0000256" key="2">
    <source>
        <dbReference type="PROSITE-ProRule" id="PRU00076"/>
    </source>
</evidence>
<dbReference type="GO" id="GO:0005044">
    <property type="term" value="F:scavenger receptor activity"/>
    <property type="evidence" value="ECO:0007669"/>
    <property type="project" value="InterPro"/>
</dbReference>
<evidence type="ECO:0000313" key="5">
    <source>
        <dbReference type="Ensembl" id="ENSGACP00000049172.1"/>
    </source>
</evidence>
<name>A0AAQ4QE96_GASAC</name>
<evidence type="ECO:0000256" key="3">
    <source>
        <dbReference type="SAM" id="MobiDB-lite"/>
    </source>
</evidence>
<reference evidence="5" key="3">
    <citation type="submission" date="2025-09" db="UniProtKB">
        <authorList>
            <consortium name="Ensembl"/>
        </authorList>
    </citation>
    <scope>IDENTIFICATION</scope>
</reference>
<dbReference type="Gene3D" id="2.170.300.10">
    <property type="entry name" value="Tie2 ligand-binding domain superfamily"/>
    <property type="match status" value="1"/>
</dbReference>
<keyword evidence="1 2" id="KW-0245">EGF-like domain</keyword>